<dbReference type="EMBL" id="JAQJAN010000012">
    <property type="protein sequence ID" value="KAJ5716229.1"/>
    <property type="molecule type" value="Genomic_DNA"/>
</dbReference>
<gene>
    <name evidence="2" type="ORF">N7493_008140</name>
</gene>
<protein>
    <recommendedName>
        <fullName evidence="1">Dienelactone hydrolase domain-containing protein</fullName>
    </recommendedName>
</protein>
<dbReference type="GO" id="GO:0017000">
    <property type="term" value="P:antibiotic biosynthetic process"/>
    <property type="evidence" value="ECO:0007669"/>
    <property type="project" value="UniProtKB-ARBA"/>
</dbReference>
<keyword evidence="3" id="KW-1185">Reference proteome</keyword>
<dbReference type="InterPro" id="IPR002925">
    <property type="entry name" value="Dienelactn_hydro"/>
</dbReference>
<dbReference type="Gene3D" id="3.40.50.1820">
    <property type="entry name" value="alpha/beta hydrolase"/>
    <property type="match status" value="1"/>
</dbReference>
<dbReference type="SUPFAM" id="SSF53474">
    <property type="entry name" value="alpha/beta-Hydrolases"/>
    <property type="match status" value="1"/>
</dbReference>
<name>A0AAD6MTF6_9EURO</name>
<comment type="caution">
    <text evidence="2">The sequence shown here is derived from an EMBL/GenBank/DDBJ whole genome shotgun (WGS) entry which is preliminary data.</text>
</comment>
<dbReference type="PANTHER" id="PTHR17630:SF44">
    <property type="entry name" value="PROTEIN AIM2"/>
    <property type="match status" value="1"/>
</dbReference>
<evidence type="ECO:0000313" key="3">
    <source>
        <dbReference type="Proteomes" id="UP001215712"/>
    </source>
</evidence>
<evidence type="ECO:0000259" key="1">
    <source>
        <dbReference type="Pfam" id="PF01738"/>
    </source>
</evidence>
<dbReference type="GO" id="GO:0016787">
    <property type="term" value="F:hydrolase activity"/>
    <property type="evidence" value="ECO:0007669"/>
    <property type="project" value="InterPro"/>
</dbReference>
<dbReference type="InterPro" id="IPR029058">
    <property type="entry name" value="AB_hydrolase_fold"/>
</dbReference>
<organism evidence="2 3">
    <name type="scientific">Penicillium malachiteum</name>
    <dbReference type="NCBI Taxonomy" id="1324776"/>
    <lineage>
        <taxon>Eukaryota</taxon>
        <taxon>Fungi</taxon>
        <taxon>Dikarya</taxon>
        <taxon>Ascomycota</taxon>
        <taxon>Pezizomycotina</taxon>
        <taxon>Eurotiomycetes</taxon>
        <taxon>Eurotiomycetidae</taxon>
        <taxon>Eurotiales</taxon>
        <taxon>Aspergillaceae</taxon>
        <taxon>Penicillium</taxon>
    </lineage>
</organism>
<accession>A0AAD6MTF6</accession>
<reference evidence="2" key="2">
    <citation type="submission" date="2023-01" db="EMBL/GenBank/DDBJ databases">
        <authorList>
            <person name="Petersen C."/>
        </authorList>
    </citation>
    <scope>NUCLEOTIDE SEQUENCE</scope>
    <source>
        <strain evidence="2">IBT 17514</strain>
    </source>
</reference>
<dbReference type="PANTHER" id="PTHR17630">
    <property type="entry name" value="DIENELACTONE HYDROLASE"/>
    <property type="match status" value="1"/>
</dbReference>
<sequence length="209" mass="24017">MDRSTKNAVVIFTDSHGLQKYSVRHIADQFAQKGYFVVIPDLFYGDPAPEYPDDDFDDEKWSWAHAPLRTDRIIEGVIRIMRETLGCQRIGGAGYSFGGEYVCRHLQKGKLDVGFIAHPSDFDDVILEDIEGPLSLALGARDKTFTTEQRHEAEEALESVRWPYQITLYSHVGHGFSSRGDPWYSVQRFGMEQSFNQALVWFDEYLKRL</sequence>
<reference evidence="2" key="1">
    <citation type="journal article" date="2023" name="IMA Fungus">
        <title>Comparative genomic study of the Penicillium genus elucidates a diverse pangenome and 15 lateral gene transfer events.</title>
        <authorList>
            <person name="Petersen C."/>
            <person name="Sorensen T."/>
            <person name="Nielsen M.R."/>
            <person name="Sondergaard T.E."/>
            <person name="Sorensen J.L."/>
            <person name="Fitzpatrick D.A."/>
            <person name="Frisvad J.C."/>
            <person name="Nielsen K.L."/>
        </authorList>
    </citation>
    <scope>NUCLEOTIDE SEQUENCE</scope>
    <source>
        <strain evidence="2">IBT 17514</strain>
    </source>
</reference>
<dbReference type="Proteomes" id="UP001215712">
    <property type="component" value="Unassembled WGS sequence"/>
</dbReference>
<proteinExistence type="predicted"/>
<dbReference type="AlphaFoldDB" id="A0AAD6MTF6"/>
<dbReference type="GO" id="GO:0072330">
    <property type="term" value="P:monocarboxylic acid biosynthetic process"/>
    <property type="evidence" value="ECO:0007669"/>
    <property type="project" value="UniProtKB-ARBA"/>
</dbReference>
<feature type="domain" description="Dienelactone hydrolase" evidence="1">
    <location>
        <begin position="6"/>
        <end position="206"/>
    </location>
</feature>
<evidence type="ECO:0000313" key="2">
    <source>
        <dbReference type="EMBL" id="KAJ5716229.1"/>
    </source>
</evidence>
<dbReference type="Pfam" id="PF01738">
    <property type="entry name" value="DLH"/>
    <property type="match status" value="1"/>
</dbReference>